<keyword evidence="3" id="KW-1185">Reference proteome</keyword>
<dbReference type="Gene3D" id="3.40.630.30">
    <property type="match status" value="1"/>
</dbReference>
<evidence type="ECO:0000313" key="3">
    <source>
        <dbReference type="Proteomes" id="UP000053354"/>
    </source>
</evidence>
<dbReference type="OrthoDB" id="452315at2"/>
<dbReference type="InterPro" id="IPR051531">
    <property type="entry name" value="N-acetyltransferase"/>
</dbReference>
<dbReference type="PANTHER" id="PTHR43792:SF13">
    <property type="entry name" value="ACETYLTRANSFERASE"/>
    <property type="match status" value="1"/>
</dbReference>
<dbReference type="PANTHER" id="PTHR43792">
    <property type="entry name" value="GNAT FAMILY, PUTATIVE (AFU_ORTHOLOGUE AFUA_3G00765)-RELATED-RELATED"/>
    <property type="match status" value="1"/>
</dbReference>
<dbReference type="Pfam" id="PF13302">
    <property type="entry name" value="Acetyltransf_3"/>
    <property type="match status" value="1"/>
</dbReference>
<evidence type="ECO:0000313" key="2">
    <source>
        <dbReference type="EMBL" id="ANU28165.1"/>
    </source>
</evidence>
<evidence type="ECO:0000259" key="1">
    <source>
        <dbReference type="Pfam" id="PF13302"/>
    </source>
</evidence>
<sequence>MGFRYRDGKQDELELGYSIVPNYQGYGHATEMAQALVAWGKMQSGINKIIASCDYENYASIRVLDKAGLKRVEKKDSKIYWST</sequence>
<feature type="domain" description="N-acetyltransferase" evidence="1">
    <location>
        <begin position="2"/>
        <end position="70"/>
    </location>
</feature>
<protein>
    <recommendedName>
        <fullName evidence="1">N-acetyltransferase domain-containing protein</fullName>
    </recommendedName>
</protein>
<dbReference type="AlphaFoldDB" id="A0A1B1S4R0"/>
<reference evidence="2" key="1">
    <citation type="submission" date="2016-10" db="EMBL/GenBank/DDBJ databases">
        <authorList>
            <person name="See-Too W.S."/>
        </authorList>
    </citation>
    <scope>NUCLEOTIDE SEQUENCE</scope>
    <source>
        <strain evidence="2">L10.15</strain>
    </source>
</reference>
<dbReference type="InterPro" id="IPR000182">
    <property type="entry name" value="GNAT_dom"/>
</dbReference>
<dbReference type="KEGG" id="pll:I858_014330"/>
<dbReference type="InterPro" id="IPR016181">
    <property type="entry name" value="Acyl_CoA_acyltransferase"/>
</dbReference>
<dbReference type="Proteomes" id="UP000053354">
    <property type="component" value="Chromosome"/>
</dbReference>
<organism evidence="2 3">
    <name type="scientific">Planococcus versutus</name>
    <dbReference type="NCBI Taxonomy" id="1302659"/>
    <lineage>
        <taxon>Bacteria</taxon>
        <taxon>Bacillati</taxon>
        <taxon>Bacillota</taxon>
        <taxon>Bacilli</taxon>
        <taxon>Bacillales</taxon>
        <taxon>Caryophanaceae</taxon>
        <taxon>Planococcus</taxon>
    </lineage>
</organism>
<gene>
    <name evidence="2" type="ORF">I858_014330</name>
</gene>
<dbReference type="STRING" id="1302659.I858_014330"/>
<proteinExistence type="predicted"/>
<dbReference type="SUPFAM" id="SSF55729">
    <property type="entry name" value="Acyl-CoA N-acyltransferases (Nat)"/>
    <property type="match status" value="1"/>
</dbReference>
<accession>A0A1B1S4R0</accession>
<name>A0A1B1S4R0_9BACL</name>
<dbReference type="RefSeq" id="WP_065524534.1">
    <property type="nucleotide sequence ID" value="NZ_CP016540.2"/>
</dbReference>
<dbReference type="EMBL" id="CP016540">
    <property type="protein sequence ID" value="ANU28165.1"/>
    <property type="molecule type" value="Genomic_DNA"/>
</dbReference>
<dbReference type="GO" id="GO:0016747">
    <property type="term" value="F:acyltransferase activity, transferring groups other than amino-acyl groups"/>
    <property type="evidence" value="ECO:0007669"/>
    <property type="project" value="InterPro"/>
</dbReference>